<dbReference type="AlphaFoldDB" id="A0A0V1DCL0"/>
<feature type="non-terminal residue" evidence="1">
    <location>
        <position position="1"/>
    </location>
</feature>
<dbReference type="EMBL" id="JYDI01000015">
    <property type="protein sequence ID" value="KRY59092.1"/>
    <property type="molecule type" value="Genomic_DNA"/>
</dbReference>
<reference evidence="1 2" key="1">
    <citation type="submission" date="2015-01" db="EMBL/GenBank/DDBJ databases">
        <title>Evolution of Trichinella species and genotypes.</title>
        <authorList>
            <person name="Korhonen P.K."/>
            <person name="Edoardo P."/>
            <person name="Giuseppe L.R."/>
            <person name="Gasser R.B."/>
        </authorList>
    </citation>
    <scope>NUCLEOTIDE SEQUENCE [LARGE SCALE GENOMIC DNA]</scope>
    <source>
        <strain evidence="1">ISS120</strain>
    </source>
</reference>
<feature type="non-terminal residue" evidence="1">
    <location>
        <position position="84"/>
    </location>
</feature>
<name>A0A0V1DCL0_TRIBR</name>
<proteinExistence type="predicted"/>
<evidence type="ECO:0000313" key="2">
    <source>
        <dbReference type="Proteomes" id="UP000054653"/>
    </source>
</evidence>
<keyword evidence="2" id="KW-1185">Reference proteome</keyword>
<protein>
    <submittedName>
        <fullName evidence="1">Uncharacterized protein</fullName>
    </submittedName>
</protein>
<dbReference type="OrthoDB" id="5926159at2759"/>
<sequence>FFFVWTFVKFVKPIVKFVKRDGVSCRSKQNNDEPTSRPMASVNSDGTSVLFLRNVPTIVGLDKRSLFGTKKMTIELSLVSKCAE</sequence>
<dbReference type="Proteomes" id="UP000054653">
    <property type="component" value="Unassembled WGS sequence"/>
</dbReference>
<gene>
    <name evidence="1" type="ORF">T03_7845</name>
</gene>
<accession>A0A0V1DCL0</accession>
<comment type="caution">
    <text evidence="1">The sequence shown here is derived from an EMBL/GenBank/DDBJ whole genome shotgun (WGS) entry which is preliminary data.</text>
</comment>
<organism evidence="1 2">
    <name type="scientific">Trichinella britovi</name>
    <name type="common">Parasitic roundworm</name>
    <dbReference type="NCBI Taxonomy" id="45882"/>
    <lineage>
        <taxon>Eukaryota</taxon>
        <taxon>Metazoa</taxon>
        <taxon>Ecdysozoa</taxon>
        <taxon>Nematoda</taxon>
        <taxon>Enoplea</taxon>
        <taxon>Dorylaimia</taxon>
        <taxon>Trichinellida</taxon>
        <taxon>Trichinellidae</taxon>
        <taxon>Trichinella</taxon>
    </lineage>
</organism>
<evidence type="ECO:0000313" key="1">
    <source>
        <dbReference type="EMBL" id="KRY59092.1"/>
    </source>
</evidence>